<proteinExistence type="predicted"/>
<organism evidence="1 2">
    <name type="scientific">Characodon lateralis</name>
    <dbReference type="NCBI Taxonomy" id="208331"/>
    <lineage>
        <taxon>Eukaryota</taxon>
        <taxon>Metazoa</taxon>
        <taxon>Chordata</taxon>
        <taxon>Craniata</taxon>
        <taxon>Vertebrata</taxon>
        <taxon>Euteleostomi</taxon>
        <taxon>Actinopterygii</taxon>
        <taxon>Neopterygii</taxon>
        <taxon>Teleostei</taxon>
        <taxon>Neoteleostei</taxon>
        <taxon>Acanthomorphata</taxon>
        <taxon>Ovalentaria</taxon>
        <taxon>Atherinomorphae</taxon>
        <taxon>Cyprinodontiformes</taxon>
        <taxon>Goodeidae</taxon>
        <taxon>Characodon</taxon>
    </lineage>
</organism>
<accession>A0ABU7DMP1</accession>
<reference evidence="1 2" key="1">
    <citation type="submission" date="2021-06" db="EMBL/GenBank/DDBJ databases">
        <authorList>
            <person name="Palmer J.M."/>
        </authorList>
    </citation>
    <scope>NUCLEOTIDE SEQUENCE [LARGE SCALE GENOMIC DNA]</scope>
    <source>
        <strain evidence="1 2">CL_MEX2019</strain>
        <tissue evidence="1">Muscle</tissue>
    </source>
</reference>
<name>A0ABU7DMP1_9TELE</name>
<protein>
    <submittedName>
        <fullName evidence="1">Uncharacterized protein</fullName>
    </submittedName>
</protein>
<sequence>MDCTELYTLRVSVNFDVHGLERIHPSSVYPLIPAGWRRGGTETHKPCMHTLTPKANLQRVFKPLIKLEYPERTHACKLHAERPCQDSNPGLSGCKATALTTIPLCTQPAYSK</sequence>
<evidence type="ECO:0000313" key="2">
    <source>
        <dbReference type="Proteomes" id="UP001352852"/>
    </source>
</evidence>
<evidence type="ECO:0000313" key="1">
    <source>
        <dbReference type="EMBL" id="MED6276161.1"/>
    </source>
</evidence>
<gene>
    <name evidence="1" type="ORF">CHARACLAT_000459</name>
</gene>
<dbReference type="EMBL" id="JAHUTJ010032806">
    <property type="protein sequence ID" value="MED6276161.1"/>
    <property type="molecule type" value="Genomic_DNA"/>
</dbReference>
<keyword evidence="2" id="KW-1185">Reference proteome</keyword>
<dbReference type="Proteomes" id="UP001352852">
    <property type="component" value="Unassembled WGS sequence"/>
</dbReference>
<comment type="caution">
    <text evidence="1">The sequence shown here is derived from an EMBL/GenBank/DDBJ whole genome shotgun (WGS) entry which is preliminary data.</text>
</comment>